<dbReference type="SUPFAM" id="SSF51905">
    <property type="entry name" value="FAD/NAD(P)-binding domain"/>
    <property type="match status" value="1"/>
</dbReference>
<dbReference type="PANTHER" id="PTHR13847">
    <property type="entry name" value="SARCOSINE DEHYDROGENASE-RELATED"/>
    <property type="match status" value="1"/>
</dbReference>
<dbReference type="Proteomes" id="UP000584642">
    <property type="component" value="Unassembled WGS sequence"/>
</dbReference>
<evidence type="ECO:0000256" key="2">
    <source>
        <dbReference type="ARBA" id="ARBA00022977"/>
    </source>
</evidence>
<evidence type="ECO:0000256" key="1">
    <source>
        <dbReference type="ARBA" id="ARBA00004948"/>
    </source>
</evidence>
<proteinExistence type="predicted"/>
<dbReference type="EC" id="1.4.3.19" evidence="5"/>
<evidence type="ECO:0000313" key="6">
    <source>
        <dbReference type="Proteomes" id="UP000584642"/>
    </source>
</evidence>
<dbReference type="NCBIfam" id="TIGR02352">
    <property type="entry name" value="thiamin_ThiO"/>
    <property type="match status" value="1"/>
</dbReference>
<sequence length="384" mass="40825">MTPVSRVSPVHDRIAIVGGGIIGLAVGWRLAQAGRSVDLFEKERVGQGATRAAGGMLAASAEAEPGEHALTALNRQSQALWPDFARELVATSGIDIGMRQDGILNVALTGDDLRRLRAEFGHQQRHGLPTRWLSAAELREREPCLNPGASGAIHSPGDHQVENRLAAEALRVAFTQAGGRIHEGAAVERVLVENGAVRGLHVAGTEHEAGTVLLAAGAWSGGIEGLPEAARPPVRPVKGQMLSVRMATEEPLLRHVVWAPGVYLIPRLDGRLLVGATVEERGFDTRITAGGLLSLLHSAWRALPGIEELPVEETWVGFRPGSRDDAPILGPGPVRGLVYATGHHRNGILLTPITADLVSRFILTGVVEPALRSFGVGRFVRRAA</sequence>
<evidence type="ECO:0000256" key="3">
    <source>
        <dbReference type="ARBA" id="ARBA00023002"/>
    </source>
</evidence>
<organism evidence="5 6">
    <name type="scientific">Azospirillum oleiclasticum</name>
    <dbReference type="NCBI Taxonomy" id="2735135"/>
    <lineage>
        <taxon>Bacteria</taxon>
        <taxon>Pseudomonadati</taxon>
        <taxon>Pseudomonadota</taxon>
        <taxon>Alphaproteobacteria</taxon>
        <taxon>Rhodospirillales</taxon>
        <taxon>Azospirillaceae</taxon>
        <taxon>Azospirillum</taxon>
    </lineage>
</organism>
<dbReference type="Pfam" id="PF01266">
    <property type="entry name" value="DAO"/>
    <property type="match status" value="1"/>
</dbReference>
<protein>
    <submittedName>
        <fullName evidence="5">Glycine oxidase ThiO</fullName>
        <ecNumber evidence="5">1.4.3.19</ecNumber>
    </submittedName>
</protein>
<dbReference type="InterPro" id="IPR006076">
    <property type="entry name" value="FAD-dep_OxRdtase"/>
</dbReference>
<keyword evidence="2" id="KW-0784">Thiamine biosynthesis</keyword>
<dbReference type="GO" id="GO:0043799">
    <property type="term" value="F:glycine oxidase activity"/>
    <property type="evidence" value="ECO:0007669"/>
    <property type="project" value="UniProtKB-EC"/>
</dbReference>
<dbReference type="RefSeq" id="WP_180280286.1">
    <property type="nucleotide sequence ID" value="NZ_JABFDB010000001.1"/>
</dbReference>
<comment type="caution">
    <text evidence="5">The sequence shown here is derived from an EMBL/GenBank/DDBJ whole genome shotgun (WGS) entry which is preliminary data.</text>
</comment>
<dbReference type="Gene3D" id="3.30.9.10">
    <property type="entry name" value="D-Amino Acid Oxidase, subunit A, domain 2"/>
    <property type="match status" value="1"/>
</dbReference>
<accession>A0ABX2T2M6</accession>
<comment type="pathway">
    <text evidence="1">Cofactor biosynthesis; thiamine diphosphate biosynthesis.</text>
</comment>
<name>A0ABX2T2M6_9PROT</name>
<dbReference type="InterPro" id="IPR012727">
    <property type="entry name" value="Gly_oxidase_ThiO"/>
</dbReference>
<dbReference type="InterPro" id="IPR036188">
    <property type="entry name" value="FAD/NAD-bd_sf"/>
</dbReference>
<dbReference type="Gene3D" id="3.50.50.60">
    <property type="entry name" value="FAD/NAD(P)-binding domain"/>
    <property type="match status" value="1"/>
</dbReference>
<dbReference type="PANTHER" id="PTHR13847:SF289">
    <property type="entry name" value="GLYCINE OXIDASE"/>
    <property type="match status" value="1"/>
</dbReference>
<feature type="domain" description="FAD dependent oxidoreductase" evidence="4">
    <location>
        <begin position="13"/>
        <end position="359"/>
    </location>
</feature>
<keyword evidence="6" id="KW-1185">Reference proteome</keyword>
<reference evidence="5 6" key="1">
    <citation type="submission" date="2020-05" db="EMBL/GenBank/DDBJ databases">
        <title>Azospirillum oleiclasticum sp. nov, a nitrogen-fixing and heavy crude oil-emulsifying bacterium isolated from the crude oil of Yumen Oilfield.</title>
        <authorList>
            <person name="Wu D."/>
            <person name="Cai M."/>
            <person name="Zhang X."/>
        </authorList>
    </citation>
    <scope>NUCLEOTIDE SEQUENCE [LARGE SCALE GENOMIC DNA]</scope>
    <source>
        <strain evidence="5 6">ROY-1-1-2</strain>
    </source>
</reference>
<gene>
    <name evidence="5" type="primary">thiO</name>
    <name evidence="5" type="ORF">HND93_02425</name>
</gene>
<dbReference type="SUPFAM" id="SSF54373">
    <property type="entry name" value="FAD-linked reductases, C-terminal domain"/>
    <property type="match status" value="1"/>
</dbReference>
<dbReference type="EMBL" id="JABFDB010000001">
    <property type="protein sequence ID" value="NYZ18554.1"/>
    <property type="molecule type" value="Genomic_DNA"/>
</dbReference>
<evidence type="ECO:0000259" key="4">
    <source>
        <dbReference type="Pfam" id="PF01266"/>
    </source>
</evidence>
<evidence type="ECO:0000313" key="5">
    <source>
        <dbReference type="EMBL" id="NYZ18554.1"/>
    </source>
</evidence>
<keyword evidence="3 5" id="KW-0560">Oxidoreductase</keyword>